<sequence>MHILSPTLSLRPLLLFLFPLASSTLSLQQPPSNQIIMATPSTTNKTKPTIYFGYGSNLWLEQMEKRCPTSKYLGVARLNGWKWIIDERGYANVVEVKKNDASPTNNNEDENEEREDEVKDSKEDYSATVFGLVFSLLPADESRLDANEGVPEAYTKEYLPCDFWQGFDKHGKLRRVDTKSEPEKKDEEMLVYVDRKRVGIARPREEYIYRMNRGIADAGERGVPTGYVKDILRTFIPEQSGERAEELGRRQALRFEDESGVFVRKD</sequence>
<dbReference type="AlphaFoldDB" id="A0A9P9IIY2"/>
<feature type="signal peptide" evidence="6">
    <location>
        <begin position="1"/>
        <end position="23"/>
    </location>
</feature>
<feature type="active site" description="Proton acceptor" evidence="3">
    <location>
        <position position="148"/>
    </location>
</feature>
<gene>
    <name evidence="7" type="ORF">B0J11DRAFT_533640</name>
</gene>
<accession>A0A9P9IIY2</accession>
<organism evidence="7 8">
    <name type="scientific">Dendryphion nanum</name>
    <dbReference type="NCBI Taxonomy" id="256645"/>
    <lineage>
        <taxon>Eukaryota</taxon>
        <taxon>Fungi</taxon>
        <taxon>Dikarya</taxon>
        <taxon>Ascomycota</taxon>
        <taxon>Pezizomycotina</taxon>
        <taxon>Dothideomycetes</taxon>
        <taxon>Pleosporomycetidae</taxon>
        <taxon>Pleosporales</taxon>
        <taxon>Torulaceae</taxon>
        <taxon>Dendryphion</taxon>
    </lineage>
</organism>
<proteinExistence type="predicted"/>
<feature type="chain" id="PRO_5040125330" description="gamma-glutamylcyclotransferase" evidence="6">
    <location>
        <begin position="24"/>
        <end position="266"/>
    </location>
</feature>
<dbReference type="InterPro" id="IPR036568">
    <property type="entry name" value="GGCT-like_sf"/>
</dbReference>
<protein>
    <recommendedName>
        <fullName evidence="1">gamma-glutamylcyclotransferase</fullName>
        <ecNumber evidence="1">4.3.2.9</ecNumber>
    </recommendedName>
</protein>
<evidence type="ECO:0000256" key="3">
    <source>
        <dbReference type="PIRSR" id="PIRSR617939-1"/>
    </source>
</evidence>
<feature type="binding site" evidence="4">
    <location>
        <begin position="51"/>
        <end position="56"/>
    </location>
    <ligand>
        <name>substrate</name>
    </ligand>
</feature>
<evidence type="ECO:0000256" key="5">
    <source>
        <dbReference type="SAM" id="MobiDB-lite"/>
    </source>
</evidence>
<dbReference type="EC" id="4.3.2.9" evidence="1"/>
<feature type="region of interest" description="Disordered" evidence="5">
    <location>
        <begin position="99"/>
        <end position="122"/>
    </location>
</feature>
<evidence type="ECO:0000313" key="7">
    <source>
        <dbReference type="EMBL" id="KAH7121189.1"/>
    </source>
</evidence>
<name>A0A9P9IIY2_9PLEO</name>
<comment type="caution">
    <text evidence="7">The sequence shown here is derived from an EMBL/GenBank/DDBJ whole genome shotgun (WGS) entry which is preliminary data.</text>
</comment>
<dbReference type="EMBL" id="JAGMWT010000010">
    <property type="protein sequence ID" value="KAH7121189.1"/>
    <property type="molecule type" value="Genomic_DNA"/>
</dbReference>
<dbReference type="Proteomes" id="UP000700596">
    <property type="component" value="Unassembled WGS sequence"/>
</dbReference>
<dbReference type="PANTHER" id="PTHR12935:SF0">
    <property type="entry name" value="GAMMA-GLUTAMYLCYCLOTRANSFERASE"/>
    <property type="match status" value="1"/>
</dbReference>
<evidence type="ECO:0000256" key="6">
    <source>
        <dbReference type="SAM" id="SignalP"/>
    </source>
</evidence>
<dbReference type="Gene3D" id="3.10.490.10">
    <property type="entry name" value="Gamma-glutamyl cyclotransferase-like"/>
    <property type="match status" value="1"/>
</dbReference>
<dbReference type="GO" id="GO:0003839">
    <property type="term" value="F:gamma-glutamylcyclotransferase activity"/>
    <property type="evidence" value="ECO:0007669"/>
    <property type="project" value="UniProtKB-EC"/>
</dbReference>
<keyword evidence="6" id="KW-0732">Signal</keyword>
<dbReference type="CDD" id="cd06661">
    <property type="entry name" value="GGCT_like"/>
    <property type="match status" value="1"/>
</dbReference>
<evidence type="ECO:0000256" key="2">
    <source>
        <dbReference type="ARBA" id="ARBA00023239"/>
    </source>
</evidence>
<dbReference type="PANTHER" id="PTHR12935">
    <property type="entry name" value="GAMMA-GLUTAMYLCYCLOTRANSFERASE"/>
    <property type="match status" value="1"/>
</dbReference>
<dbReference type="OrthoDB" id="2924818at2759"/>
<evidence type="ECO:0000256" key="1">
    <source>
        <dbReference type="ARBA" id="ARBA00012346"/>
    </source>
</evidence>
<dbReference type="InterPro" id="IPR013024">
    <property type="entry name" value="GGCT-like"/>
</dbReference>
<reference evidence="7" key="1">
    <citation type="journal article" date="2021" name="Nat. Commun.">
        <title>Genetic determinants of endophytism in the Arabidopsis root mycobiome.</title>
        <authorList>
            <person name="Mesny F."/>
            <person name="Miyauchi S."/>
            <person name="Thiergart T."/>
            <person name="Pickel B."/>
            <person name="Atanasova L."/>
            <person name="Karlsson M."/>
            <person name="Huettel B."/>
            <person name="Barry K.W."/>
            <person name="Haridas S."/>
            <person name="Chen C."/>
            <person name="Bauer D."/>
            <person name="Andreopoulos W."/>
            <person name="Pangilinan J."/>
            <person name="LaButti K."/>
            <person name="Riley R."/>
            <person name="Lipzen A."/>
            <person name="Clum A."/>
            <person name="Drula E."/>
            <person name="Henrissat B."/>
            <person name="Kohler A."/>
            <person name="Grigoriev I.V."/>
            <person name="Martin F.M."/>
            <person name="Hacquard S."/>
        </authorList>
    </citation>
    <scope>NUCLEOTIDE SEQUENCE</scope>
    <source>
        <strain evidence="7">MPI-CAGE-CH-0243</strain>
    </source>
</reference>
<keyword evidence="8" id="KW-1185">Reference proteome</keyword>
<dbReference type="SUPFAM" id="SSF110857">
    <property type="entry name" value="Gamma-glutamyl cyclotransferase-like"/>
    <property type="match status" value="1"/>
</dbReference>
<dbReference type="InterPro" id="IPR017939">
    <property type="entry name" value="G-Glutamylcylcotransferase"/>
</dbReference>
<evidence type="ECO:0000256" key="4">
    <source>
        <dbReference type="PIRSR" id="PIRSR617939-2"/>
    </source>
</evidence>
<keyword evidence="2" id="KW-0456">Lyase</keyword>
<evidence type="ECO:0000313" key="8">
    <source>
        <dbReference type="Proteomes" id="UP000700596"/>
    </source>
</evidence>